<evidence type="ECO:0000313" key="1">
    <source>
        <dbReference type="EMBL" id="OAA53262.1"/>
    </source>
</evidence>
<gene>
    <name evidence="1" type="ORF">ISF_08876</name>
</gene>
<protein>
    <submittedName>
        <fullName evidence="1">Uncharacterized protein</fullName>
    </submittedName>
</protein>
<dbReference type="EMBL" id="AZHB01000037">
    <property type="protein sequence ID" value="OAA53262.1"/>
    <property type="molecule type" value="Genomic_DNA"/>
</dbReference>
<reference evidence="1 2" key="1">
    <citation type="journal article" date="2016" name="Genome Biol. Evol.">
        <title>Divergent and convergent evolution of fungal pathogenicity.</title>
        <authorList>
            <person name="Shang Y."/>
            <person name="Xiao G."/>
            <person name="Zheng P."/>
            <person name="Cen K."/>
            <person name="Zhan S."/>
            <person name="Wang C."/>
        </authorList>
    </citation>
    <scope>NUCLEOTIDE SEQUENCE [LARGE SCALE GENOMIC DNA]</scope>
    <source>
        <strain evidence="1 2">ARSEF 2679</strain>
    </source>
</reference>
<dbReference type="RefSeq" id="XP_018700315.1">
    <property type="nucleotide sequence ID" value="XM_018852479.1"/>
</dbReference>
<evidence type="ECO:0000313" key="2">
    <source>
        <dbReference type="Proteomes" id="UP000076744"/>
    </source>
</evidence>
<dbReference type="OrthoDB" id="103819at2759"/>
<sequence>MPPLEMALSCIQELRLSSSVRFLWTWDIDTIGQLLEITTKVYTGKASDAELIIVNSTLSRLLPICTGDGDTVPAQVVLEPYIRQCQINLDALLCSIPFNLKPDFNNALAFYHAVSFLPACYRC</sequence>
<proteinExistence type="predicted"/>
<dbReference type="AlphaFoldDB" id="A0A167LMI2"/>
<keyword evidence="2" id="KW-1185">Reference proteome</keyword>
<dbReference type="STRING" id="1081104.A0A167LMI2"/>
<accession>A0A167LMI2</accession>
<comment type="caution">
    <text evidence="1">The sequence shown here is derived from an EMBL/GenBank/DDBJ whole genome shotgun (WGS) entry which is preliminary data.</text>
</comment>
<dbReference type="Proteomes" id="UP000076744">
    <property type="component" value="Unassembled WGS sequence"/>
</dbReference>
<organism evidence="1 2">
    <name type="scientific">Cordyceps fumosorosea (strain ARSEF 2679)</name>
    <name type="common">Isaria fumosorosea</name>
    <dbReference type="NCBI Taxonomy" id="1081104"/>
    <lineage>
        <taxon>Eukaryota</taxon>
        <taxon>Fungi</taxon>
        <taxon>Dikarya</taxon>
        <taxon>Ascomycota</taxon>
        <taxon>Pezizomycotina</taxon>
        <taxon>Sordariomycetes</taxon>
        <taxon>Hypocreomycetidae</taxon>
        <taxon>Hypocreales</taxon>
        <taxon>Cordycipitaceae</taxon>
        <taxon>Cordyceps</taxon>
    </lineage>
</organism>
<name>A0A167LMI2_CORFA</name>
<dbReference type="GeneID" id="30025168"/>